<dbReference type="RefSeq" id="WP_186816249.1">
    <property type="nucleotide sequence ID" value="NZ_BJXB01000035.1"/>
</dbReference>
<organism evidence="3 4">
    <name type="scientific">Deinococcus cellulosilyticus (strain DSM 18568 / NBRC 106333 / KACC 11606 / 5516J-15)</name>
    <dbReference type="NCBI Taxonomy" id="1223518"/>
    <lineage>
        <taxon>Bacteria</taxon>
        <taxon>Thermotogati</taxon>
        <taxon>Deinococcota</taxon>
        <taxon>Deinococci</taxon>
        <taxon>Deinococcales</taxon>
        <taxon>Deinococcaceae</taxon>
        <taxon>Deinococcus</taxon>
    </lineage>
</organism>
<evidence type="ECO:0000313" key="4">
    <source>
        <dbReference type="Proteomes" id="UP000321306"/>
    </source>
</evidence>
<dbReference type="PANTHER" id="PTHR22674">
    <property type="entry name" value="NTPASE, KAP FAMILY P-LOOP DOMAIN-CONTAINING 1"/>
    <property type="match status" value="1"/>
</dbReference>
<dbReference type="Proteomes" id="UP000321306">
    <property type="component" value="Unassembled WGS sequence"/>
</dbReference>
<dbReference type="Gene3D" id="3.40.50.300">
    <property type="entry name" value="P-loop containing nucleotide triphosphate hydrolases"/>
    <property type="match status" value="1"/>
</dbReference>
<dbReference type="AlphaFoldDB" id="A0A511N9E1"/>
<dbReference type="InterPro" id="IPR027417">
    <property type="entry name" value="P-loop_NTPase"/>
</dbReference>
<sequence>MTRPFNHDQPIGSLEEDLLQRGEFAQALAATLKHNHGHPGLSVAVCAAWGEGKTSVKNLMLQHLRPEIDQGKIIYLEFNPWHWSGNEDLQTVFFREIDRKITQSGIMGDRKLLRSLSVYAAKLNYSGFFEDLVRLNVVLAALSGALTAAAVATRGTWMVWLFAGLLLVLLWFLVFRFRSTAINNQILTLKASTDKSLEEVKQELSAAMQKLQGQLVVCFDDLDRLDKAELKKVLQIIKANGDFPNVTYLSFFDREMVESQLHETGQSGRIYLEKMFQVTLMLPEPDSEHLKRYFLQETQKLLGEDPKQLREVREVYDAVLQQQLTNVRRTKRFLNNLGFYALRFKTSSGFEISVMDLMLLEALRLHEPRAYSAFLERSYPFTNIVYAQLLTSQRQAAFSAMLEEATDKTWMSKVLWLLFPLDRKGIEKLPLFDSEIFLRPSSAGLSLQVLFQQFRLSHPHFFHRYFMFGIRKEDVRKSELDQMRALFAAGQSIRDDVLNLLDGERLMDALQGLQHHQSWQDEAFVLALTEALVSMEAELRVRDADKGIFDGLVLVWVRLFQKGSVDQNSPALLKALHAGKQSVFFQTLFLNRMVVRTRELGDRGVALLDSVLKMSCTELATRIQAESKEPGFLQSEHAARFLLHWREHGDRVAFEAFWQARTSDFAALKELMKLFLSPIREPSDQGIRHGFRLHEDLMAVIDPEVLLARWRVLRPEVLSTEEEVLEKVFESKVWVGGNDQALED</sequence>
<keyword evidence="4" id="KW-1185">Reference proteome</keyword>
<dbReference type="InterPro" id="IPR052754">
    <property type="entry name" value="NTPase_KAP_P-loop"/>
</dbReference>
<keyword evidence="1" id="KW-0472">Membrane</keyword>
<evidence type="ECO:0000256" key="1">
    <source>
        <dbReference type="SAM" id="Phobius"/>
    </source>
</evidence>
<dbReference type="SUPFAM" id="SSF52540">
    <property type="entry name" value="P-loop containing nucleoside triphosphate hydrolases"/>
    <property type="match status" value="1"/>
</dbReference>
<dbReference type="EMBL" id="BJXB01000035">
    <property type="protein sequence ID" value="GEM49444.1"/>
    <property type="molecule type" value="Genomic_DNA"/>
</dbReference>
<dbReference type="PANTHER" id="PTHR22674:SF6">
    <property type="entry name" value="NTPASE KAP FAMILY P-LOOP DOMAIN-CONTAINING PROTEIN 1"/>
    <property type="match status" value="1"/>
</dbReference>
<evidence type="ECO:0000313" key="3">
    <source>
        <dbReference type="EMBL" id="GEM49444.1"/>
    </source>
</evidence>
<reference evidence="3 4" key="1">
    <citation type="submission" date="2019-07" db="EMBL/GenBank/DDBJ databases">
        <title>Whole genome shotgun sequence of Deinococcus cellulosilyticus NBRC 106333.</title>
        <authorList>
            <person name="Hosoyama A."/>
            <person name="Uohara A."/>
            <person name="Ohji S."/>
            <person name="Ichikawa N."/>
        </authorList>
    </citation>
    <scope>NUCLEOTIDE SEQUENCE [LARGE SCALE GENOMIC DNA]</scope>
    <source>
        <strain evidence="3 4">NBRC 106333</strain>
    </source>
</reference>
<protein>
    <recommendedName>
        <fullName evidence="2">KAP NTPase domain-containing protein</fullName>
    </recommendedName>
</protein>
<feature type="domain" description="KAP NTPase" evidence="2">
    <location>
        <begin position="23"/>
        <end position="338"/>
    </location>
</feature>
<proteinExistence type="predicted"/>
<gene>
    <name evidence="3" type="ORF">DC3_50790</name>
</gene>
<keyword evidence="1" id="KW-1133">Transmembrane helix</keyword>
<dbReference type="InterPro" id="IPR011646">
    <property type="entry name" value="KAP_P-loop"/>
</dbReference>
<comment type="caution">
    <text evidence="3">The sequence shown here is derived from an EMBL/GenBank/DDBJ whole genome shotgun (WGS) entry which is preliminary data.</text>
</comment>
<dbReference type="Pfam" id="PF07693">
    <property type="entry name" value="KAP_NTPase"/>
    <property type="match status" value="1"/>
</dbReference>
<accession>A0A511N9E1</accession>
<name>A0A511N9E1_DEIC1</name>
<keyword evidence="1" id="KW-0812">Transmembrane</keyword>
<feature type="transmembrane region" description="Helical" evidence="1">
    <location>
        <begin position="132"/>
        <end position="151"/>
    </location>
</feature>
<feature type="transmembrane region" description="Helical" evidence="1">
    <location>
        <begin position="157"/>
        <end position="175"/>
    </location>
</feature>
<evidence type="ECO:0000259" key="2">
    <source>
        <dbReference type="Pfam" id="PF07693"/>
    </source>
</evidence>